<dbReference type="AlphaFoldDB" id="A0A1E5UVZ9"/>
<name>A0A1E5UVZ9_9POAL</name>
<organism evidence="3 4">
    <name type="scientific">Dichanthelium oligosanthes</name>
    <dbReference type="NCBI Taxonomy" id="888268"/>
    <lineage>
        <taxon>Eukaryota</taxon>
        <taxon>Viridiplantae</taxon>
        <taxon>Streptophyta</taxon>
        <taxon>Embryophyta</taxon>
        <taxon>Tracheophyta</taxon>
        <taxon>Spermatophyta</taxon>
        <taxon>Magnoliopsida</taxon>
        <taxon>Liliopsida</taxon>
        <taxon>Poales</taxon>
        <taxon>Poaceae</taxon>
        <taxon>PACMAD clade</taxon>
        <taxon>Panicoideae</taxon>
        <taxon>Panicodae</taxon>
        <taxon>Paniceae</taxon>
        <taxon>Dichantheliinae</taxon>
        <taxon>Dichanthelium</taxon>
    </lineage>
</organism>
<proteinExistence type="predicted"/>
<comment type="subcellular location">
    <subcellularLocation>
        <location evidence="1">Membrane</location>
        <topology evidence="1">Multi-pass membrane protein</topology>
    </subcellularLocation>
</comment>
<dbReference type="Proteomes" id="UP000095767">
    <property type="component" value="Unassembled WGS sequence"/>
</dbReference>
<evidence type="ECO:0000313" key="4">
    <source>
        <dbReference type="Proteomes" id="UP000095767"/>
    </source>
</evidence>
<evidence type="ECO:0000313" key="3">
    <source>
        <dbReference type="EMBL" id="OEL17112.1"/>
    </source>
</evidence>
<keyword evidence="4" id="KW-1185">Reference proteome</keyword>
<gene>
    <name evidence="3" type="ORF">BAE44_0021869</name>
</gene>
<keyword evidence="2" id="KW-0732">Signal</keyword>
<evidence type="ECO:0000256" key="2">
    <source>
        <dbReference type="SAM" id="SignalP"/>
    </source>
</evidence>
<feature type="signal peptide" evidence="2">
    <location>
        <begin position="1"/>
        <end position="16"/>
    </location>
</feature>
<evidence type="ECO:0008006" key="5">
    <source>
        <dbReference type="Google" id="ProtNLM"/>
    </source>
</evidence>
<protein>
    <recommendedName>
        <fullName evidence="5">WAT1-related protein</fullName>
    </recommendedName>
</protein>
<feature type="chain" id="PRO_5009187418" description="WAT1-related protein" evidence="2">
    <location>
        <begin position="17"/>
        <end position="79"/>
    </location>
</feature>
<sequence>MLLMVGVLSLLLLGEELHLSSTLGTALIIMGLYAVLWGKGHETAADVAKIGELPTDEDGRIDVVVQLPSTCLPQTIHYD</sequence>
<dbReference type="STRING" id="888268.A0A1E5UVZ9"/>
<dbReference type="InterPro" id="IPR037185">
    <property type="entry name" value="EmrE-like"/>
</dbReference>
<comment type="caution">
    <text evidence="3">The sequence shown here is derived from an EMBL/GenBank/DDBJ whole genome shotgun (WGS) entry which is preliminary data.</text>
</comment>
<dbReference type="EMBL" id="LWDX02060995">
    <property type="protein sequence ID" value="OEL17112.1"/>
    <property type="molecule type" value="Genomic_DNA"/>
</dbReference>
<dbReference type="SUPFAM" id="SSF103481">
    <property type="entry name" value="Multidrug resistance efflux transporter EmrE"/>
    <property type="match status" value="1"/>
</dbReference>
<accession>A0A1E5UVZ9</accession>
<evidence type="ECO:0000256" key="1">
    <source>
        <dbReference type="ARBA" id="ARBA00004141"/>
    </source>
</evidence>
<reference evidence="3 4" key="1">
    <citation type="submission" date="2016-09" db="EMBL/GenBank/DDBJ databases">
        <title>The draft genome of Dichanthelium oligosanthes: A C3 panicoid grass species.</title>
        <authorList>
            <person name="Studer A.J."/>
            <person name="Schnable J.C."/>
            <person name="Brutnell T.P."/>
        </authorList>
    </citation>
    <scope>NUCLEOTIDE SEQUENCE [LARGE SCALE GENOMIC DNA]</scope>
    <source>
        <strain evidence="4">cv. Kellogg 1175</strain>
        <tissue evidence="3">Leaf</tissue>
    </source>
</reference>